<dbReference type="SUPFAM" id="SSF48371">
    <property type="entry name" value="ARM repeat"/>
    <property type="match status" value="1"/>
</dbReference>
<organism evidence="1 2">
    <name type="scientific">Sistotremastrum suecicum HHB10207 ss-3</name>
    <dbReference type="NCBI Taxonomy" id="1314776"/>
    <lineage>
        <taxon>Eukaryota</taxon>
        <taxon>Fungi</taxon>
        <taxon>Dikarya</taxon>
        <taxon>Basidiomycota</taxon>
        <taxon>Agaricomycotina</taxon>
        <taxon>Agaricomycetes</taxon>
        <taxon>Sistotremastrales</taxon>
        <taxon>Sistotremastraceae</taxon>
        <taxon>Sistotremastrum</taxon>
    </lineage>
</organism>
<name>A0A166GM31_9AGAM</name>
<evidence type="ECO:0000313" key="1">
    <source>
        <dbReference type="EMBL" id="KZT41809.1"/>
    </source>
</evidence>
<proteinExistence type="predicted"/>
<dbReference type="InterPro" id="IPR016024">
    <property type="entry name" value="ARM-type_fold"/>
</dbReference>
<sequence length="416" mass="46913">MNALAKECDAVSVHNPFAWHMMQKIVCRHLGIGLSSRRDVKRIHKTKTGKEVVQTLLECAHVNKKNVNVLGGLLMTVRKLLGDMDVLIAHELLEQGWQNFALGCLKLHKQHPQFRELTIATILQLVRSTPTLPLMHEHAISGAPKIASLIPSYIENTEVLMSLLTILRVFLFALNTYHLLNCKPLPTSTLDSLQLSSLAKSLVDLLDKSAPRIVTGKMLDSVSEILTWISYYKSNAILRLPSNTGVLLFVAFLSCQSPLVRCRGFTGLVNIHREYAQKARSFTPEVLFQLQQSLTAEYPPVDELLPSITHALPELDPKTPHMVFCLRHLTPFTRLRSDGAPFNAYEAALRFVEYELHGPQRDDEWLEYPVMRIFGVANPTSMIMDDMAYALMFHNKRYETHVDASVLGVGLRNSNN</sequence>
<accession>A0A166GM31</accession>
<dbReference type="Proteomes" id="UP000076798">
    <property type="component" value="Unassembled WGS sequence"/>
</dbReference>
<reference evidence="1 2" key="1">
    <citation type="journal article" date="2016" name="Mol. Biol. Evol.">
        <title>Comparative Genomics of Early-Diverging Mushroom-Forming Fungi Provides Insights into the Origins of Lignocellulose Decay Capabilities.</title>
        <authorList>
            <person name="Nagy L.G."/>
            <person name="Riley R."/>
            <person name="Tritt A."/>
            <person name="Adam C."/>
            <person name="Daum C."/>
            <person name="Floudas D."/>
            <person name="Sun H."/>
            <person name="Yadav J.S."/>
            <person name="Pangilinan J."/>
            <person name="Larsson K.H."/>
            <person name="Matsuura K."/>
            <person name="Barry K."/>
            <person name="Labutti K."/>
            <person name="Kuo R."/>
            <person name="Ohm R.A."/>
            <person name="Bhattacharya S.S."/>
            <person name="Shirouzu T."/>
            <person name="Yoshinaga Y."/>
            <person name="Martin F.M."/>
            <person name="Grigoriev I.V."/>
            <person name="Hibbett D.S."/>
        </authorList>
    </citation>
    <scope>NUCLEOTIDE SEQUENCE [LARGE SCALE GENOMIC DNA]</scope>
    <source>
        <strain evidence="1 2">HHB10207 ss-3</strain>
    </source>
</reference>
<dbReference type="AlphaFoldDB" id="A0A166GM31"/>
<keyword evidence="2" id="KW-1185">Reference proteome</keyword>
<evidence type="ECO:0000313" key="2">
    <source>
        <dbReference type="Proteomes" id="UP000076798"/>
    </source>
</evidence>
<gene>
    <name evidence="1" type="ORF">SISSUDRAFT_205283</name>
</gene>
<dbReference type="EMBL" id="KV428018">
    <property type="protein sequence ID" value="KZT41809.1"/>
    <property type="molecule type" value="Genomic_DNA"/>
</dbReference>
<protein>
    <submittedName>
        <fullName evidence="1">Uncharacterized protein</fullName>
    </submittedName>
</protein>